<feature type="transmembrane region" description="Helical" evidence="2">
    <location>
        <begin position="68"/>
        <end position="94"/>
    </location>
</feature>
<feature type="transmembrane region" description="Helical" evidence="2">
    <location>
        <begin position="278"/>
        <end position="297"/>
    </location>
</feature>
<evidence type="ECO:0000256" key="2">
    <source>
        <dbReference type="SAM" id="Phobius"/>
    </source>
</evidence>
<feature type="transmembrane region" description="Helical" evidence="2">
    <location>
        <begin position="15"/>
        <end position="34"/>
    </location>
</feature>
<evidence type="ECO:0000313" key="3">
    <source>
        <dbReference type="EMBL" id="OKL58120.1"/>
    </source>
</evidence>
<dbReference type="Proteomes" id="UP000214365">
    <property type="component" value="Unassembled WGS sequence"/>
</dbReference>
<evidence type="ECO:0000313" key="4">
    <source>
        <dbReference type="Proteomes" id="UP000214365"/>
    </source>
</evidence>
<dbReference type="SUPFAM" id="SSF48264">
    <property type="entry name" value="Cytochrome P450"/>
    <property type="match status" value="1"/>
</dbReference>
<evidence type="ECO:0008006" key="5">
    <source>
        <dbReference type="Google" id="ProtNLM"/>
    </source>
</evidence>
<dbReference type="EMBL" id="LFMY01000010">
    <property type="protein sequence ID" value="OKL58120.1"/>
    <property type="molecule type" value="Genomic_DNA"/>
</dbReference>
<organism evidence="3 4">
    <name type="scientific">Talaromyces atroroseus</name>
    <dbReference type="NCBI Taxonomy" id="1441469"/>
    <lineage>
        <taxon>Eukaryota</taxon>
        <taxon>Fungi</taxon>
        <taxon>Dikarya</taxon>
        <taxon>Ascomycota</taxon>
        <taxon>Pezizomycotina</taxon>
        <taxon>Eurotiomycetes</taxon>
        <taxon>Eurotiomycetidae</taxon>
        <taxon>Eurotiales</taxon>
        <taxon>Trichocomaceae</taxon>
        <taxon>Talaromyces</taxon>
        <taxon>Talaromyces sect. Trachyspermi</taxon>
    </lineage>
</organism>
<accession>A0A225ACL3</accession>
<dbReference type="GeneID" id="31006191"/>
<feature type="binding site" description="axial binding residue" evidence="1">
    <location>
        <position position="507"/>
    </location>
    <ligand>
        <name>heme</name>
        <dbReference type="ChEBI" id="CHEBI:30413"/>
    </ligand>
    <ligandPart>
        <name>Fe</name>
        <dbReference type="ChEBI" id="CHEBI:18248"/>
    </ligandPart>
</feature>
<proteinExistence type="predicted"/>
<dbReference type="GO" id="GO:0020037">
    <property type="term" value="F:heme binding"/>
    <property type="evidence" value="ECO:0007669"/>
    <property type="project" value="InterPro"/>
</dbReference>
<dbReference type="Gene3D" id="1.10.630.10">
    <property type="entry name" value="Cytochrome P450"/>
    <property type="match status" value="1"/>
</dbReference>
<feature type="transmembrane region" description="Helical" evidence="2">
    <location>
        <begin position="43"/>
        <end position="62"/>
    </location>
</feature>
<sequence>MKAQLPTVLTLLSPGLLQVAATFAVLGVAFHLSIRKIEIDYRLWHLSAVYLFVWATLVGIYVKLFDLSWLLALTTACFAGLCFNVSLAASIAAYRLFFHRLRNFPGPWGAKLSRVYAVKLASKNLQYHLELQNLHKKYGDFVRTGPREISIIRPSAVQAINGPKSACMRSTWYSQVSDDVTIISLNSTRDVDVHRRRRRAWDRGFSVKAISTYAPRVRSKVDVFINQLRTRTGEPVNITEWSMFLTFDVMGAIGFGKDFKQLEEAKEHGAIKGLHEQMAILGLLAHLPWFLSLLASLPGLTGSYGTFTEYCHDQVKERITKWEQMKSQDPTDVISWLIKALKEKDSSAPPGEVALQEDGRLLIIAGSDTTGATLANALYFLTANPSVFKELQTQLDGLFSEIGEGFTYDQVRDIPYLEAIINETLRLKPAVPSGQQRVTPPGGLQIDEVWIPEDVNVVVPQYTIQRDNRNFPEGEKFLPERWLVENKGKMILNEQAYFPFQLGQYSCVGKQLALMELRLAIVLFALNFDVVLAPGEDGVKFDQGAQDTFTFTVSALQVVLKERARP</sequence>
<evidence type="ECO:0000256" key="1">
    <source>
        <dbReference type="PIRSR" id="PIRSR602401-1"/>
    </source>
</evidence>
<dbReference type="PRINTS" id="PR00463">
    <property type="entry name" value="EP450I"/>
</dbReference>
<dbReference type="FunFam" id="1.10.630.10:FF:000129">
    <property type="entry name" value="Benzoate 4-monooxygenase cytochrome P450"/>
    <property type="match status" value="1"/>
</dbReference>
<keyword evidence="2" id="KW-0812">Transmembrane</keyword>
<dbReference type="InterPro" id="IPR036396">
    <property type="entry name" value="Cyt_P450_sf"/>
</dbReference>
<dbReference type="PANTHER" id="PTHR24305:SF78">
    <property type="entry name" value="P450, PUTATIVE (EUROFUNG)-RELATED"/>
    <property type="match status" value="1"/>
</dbReference>
<dbReference type="PRINTS" id="PR00385">
    <property type="entry name" value="P450"/>
</dbReference>
<dbReference type="AlphaFoldDB" id="A0A225ACL3"/>
<comment type="cofactor">
    <cofactor evidence="1">
        <name>heme</name>
        <dbReference type="ChEBI" id="CHEBI:30413"/>
    </cofactor>
</comment>
<reference evidence="3 4" key="1">
    <citation type="submission" date="2015-06" db="EMBL/GenBank/DDBJ databases">
        <title>Talaromyces atroroseus IBT 11181 draft genome.</title>
        <authorList>
            <person name="Rasmussen K.B."/>
            <person name="Rasmussen S."/>
            <person name="Petersen B."/>
            <person name="Sicheritz-Ponten T."/>
            <person name="Mortensen U.H."/>
            <person name="Thrane U."/>
        </authorList>
    </citation>
    <scope>NUCLEOTIDE SEQUENCE [LARGE SCALE GENOMIC DNA]</scope>
    <source>
        <strain evidence="3 4">IBT 11181</strain>
    </source>
</reference>
<dbReference type="InterPro" id="IPR001128">
    <property type="entry name" value="Cyt_P450"/>
</dbReference>
<dbReference type="GO" id="GO:0005506">
    <property type="term" value="F:iron ion binding"/>
    <property type="evidence" value="ECO:0007669"/>
    <property type="project" value="InterPro"/>
</dbReference>
<dbReference type="CDD" id="cd11061">
    <property type="entry name" value="CYP67-like"/>
    <property type="match status" value="1"/>
</dbReference>
<name>A0A225ACL3_TALAT</name>
<dbReference type="InterPro" id="IPR002401">
    <property type="entry name" value="Cyt_P450_E_grp-I"/>
</dbReference>
<keyword evidence="1" id="KW-0479">Metal-binding</keyword>
<dbReference type="InterPro" id="IPR050121">
    <property type="entry name" value="Cytochrome_P450_monoxygenase"/>
</dbReference>
<comment type="caution">
    <text evidence="3">The sequence shown here is derived from an EMBL/GenBank/DDBJ whole genome shotgun (WGS) entry which is preliminary data.</text>
</comment>
<dbReference type="STRING" id="1441469.A0A225ACL3"/>
<keyword evidence="1" id="KW-0408">Iron</keyword>
<keyword evidence="1" id="KW-0349">Heme</keyword>
<gene>
    <name evidence="3" type="ORF">UA08_06436</name>
</gene>
<keyword evidence="4" id="KW-1185">Reference proteome</keyword>
<keyword evidence="2" id="KW-0472">Membrane</keyword>
<dbReference type="RefSeq" id="XP_020118241.1">
    <property type="nucleotide sequence ID" value="XM_020269210.1"/>
</dbReference>
<protein>
    <recommendedName>
        <fullName evidence="5">Tryprostatin B 6-hydroxylase</fullName>
    </recommendedName>
</protein>
<keyword evidence="2" id="KW-1133">Transmembrane helix</keyword>
<dbReference type="PANTHER" id="PTHR24305">
    <property type="entry name" value="CYTOCHROME P450"/>
    <property type="match status" value="1"/>
</dbReference>
<dbReference type="GO" id="GO:0016705">
    <property type="term" value="F:oxidoreductase activity, acting on paired donors, with incorporation or reduction of molecular oxygen"/>
    <property type="evidence" value="ECO:0007669"/>
    <property type="project" value="InterPro"/>
</dbReference>
<dbReference type="GO" id="GO:0004497">
    <property type="term" value="F:monooxygenase activity"/>
    <property type="evidence" value="ECO:0007669"/>
    <property type="project" value="InterPro"/>
</dbReference>
<dbReference type="OrthoDB" id="6692864at2759"/>
<dbReference type="Pfam" id="PF00067">
    <property type="entry name" value="p450"/>
    <property type="match status" value="1"/>
</dbReference>